<dbReference type="Pfam" id="PF13380">
    <property type="entry name" value="CoA_binding_2"/>
    <property type="match status" value="1"/>
</dbReference>
<evidence type="ECO:0000256" key="3">
    <source>
        <dbReference type="ARBA" id="ARBA00022840"/>
    </source>
</evidence>
<keyword evidence="3 5" id="KW-0067">ATP-binding</keyword>
<dbReference type="InParanoid" id="A0A6M4H3P7"/>
<organism evidence="9 10">
    <name type="scientific">Usitatibacter palustris</name>
    <dbReference type="NCBI Taxonomy" id="2732487"/>
    <lineage>
        <taxon>Bacteria</taxon>
        <taxon>Pseudomonadati</taxon>
        <taxon>Pseudomonadota</taxon>
        <taxon>Betaproteobacteria</taxon>
        <taxon>Nitrosomonadales</taxon>
        <taxon>Usitatibacteraceae</taxon>
        <taxon>Usitatibacter</taxon>
    </lineage>
</organism>
<protein>
    <submittedName>
        <fullName evidence="9">Peptidyl-lysine N-acetyltransferase Pat</fullName>
        <ecNumber evidence="9">2.3.1.-</ecNumber>
    </submittedName>
</protein>
<keyword evidence="9" id="KW-0012">Acyltransferase</keyword>
<dbReference type="Pfam" id="PF13549">
    <property type="entry name" value="ATP-grasp_5"/>
    <property type="match status" value="1"/>
</dbReference>
<dbReference type="Pfam" id="PF19045">
    <property type="entry name" value="Ligase_CoA_2"/>
    <property type="match status" value="1"/>
</dbReference>
<dbReference type="PROSITE" id="PS51186">
    <property type="entry name" value="GNAT"/>
    <property type="match status" value="1"/>
</dbReference>
<dbReference type="CDD" id="cd04301">
    <property type="entry name" value="NAT_SF"/>
    <property type="match status" value="1"/>
</dbReference>
<evidence type="ECO:0000256" key="4">
    <source>
        <dbReference type="ARBA" id="ARBA00060888"/>
    </source>
</evidence>
<dbReference type="InterPro" id="IPR000182">
    <property type="entry name" value="GNAT_dom"/>
</dbReference>
<dbReference type="EMBL" id="CP053073">
    <property type="protein sequence ID" value="QJR14231.1"/>
    <property type="molecule type" value="Genomic_DNA"/>
</dbReference>
<dbReference type="FunFam" id="3.30.1490.20:FF:000020">
    <property type="entry name" value="Protein lysine acetyltransferase"/>
    <property type="match status" value="1"/>
</dbReference>
<dbReference type="GO" id="GO:0016747">
    <property type="term" value="F:acyltransferase activity, transferring groups other than amino-acyl groups"/>
    <property type="evidence" value="ECO:0007669"/>
    <property type="project" value="InterPro"/>
</dbReference>
<dbReference type="Pfam" id="PF00583">
    <property type="entry name" value="Acetyltransf_1"/>
    <property type="match status" value="1"/>
</dbReference>
<dbReference type="EC" id="2.3.1.-" evidence="9"/>
<dbReference type="SUPFAM" id="SSF56059">
    <property type="entry name" value="Glutathione synthetase ATP-binding domain-like"/>
    <property type="match status" value="1"/>
</dbReference>
<evidence type="ECO:0000259" key="7">
    <source>
        <dbReference type="PROSITE" id="PS50975"/>
    </source>
</evidence>
<comment type="similarity">
    <text evidence="4">In the N-terminal section; belongs to the acetate CoA ligase alpha subunit family.</text>
</comment>
<dbReference type="InterPro" id="IPR003781">
    <property type="entry name" value="CoA-bd"/>
</dbReference>
<dbReference type="Gene3D" id="3.30.1490.20">
    <property type="entry name" value="ATP-grasp fold, A domain"/>
    <property type="match status" value="1"/>
</dbReference>
<dbReference type="PROSITE" id="PS50975">
    <property type="entry name" value="ATP_GRASP"/>
    <property type="match status" value="1"/>
</dbReference>
<dbReference type="PANTHER" id="PTHR43334">
    <property type="entry name" value="ACETATE--COA LIGASE [ADP-FORMING]"/>
    <property type="match status" value="1"/>
</dbReference>
<gene>
    <name evidence="9" type="primary">pat</name>
    <name evidence="9" type="ORF">DSM104440_01024</name>
</gene>
<dbReference type="AlphaFoldDB" id="A0A6M4H3P7"/>
<evidence type="ECO:0000313" key="9">
    <source>
        <dbReference type="EMBL" id="QJR14231.1"/>
    </source>
</evidence>
<evidence type="ECO:0000256" key="6">
    <source>
        <dbReference type="SAM" id="MobiDB-lite"/>
    </source>
</evidence>
<dbReference type="Gene3D" id="3.40.50.261">
    <property type="entry name" value="Succinyl-CoA synthetase domains"/>
    <property type="match status" value="2"/>
</dbReference>
<dbReference type="Gene3D" id="3.40.630.30">
    <property type="match status" value="1"/>
</dbReference>
<evidence type="ECO:0000256" key="5">
    <source>
        <dbReference type="PROSITE-ProRule" id="PRU00409"/>
    </source>
</evidence>
<dbReference type="GO" id="GO:0046872">
    <property type="term" value="F:metal ion binding"/>
    <property type="evidence" value="ECO:0007669"/>
    <property type="project" value="InterPro"/>
</dbReference>
<feature type="compositionally biased region" description="Polar residues" evidence="6">
    <location>
        <begin position="909"/>
        <end position="919"/>
    </location>
</feature>
<dbReference type="SUPFAM" id="SSF52210">
    <property type="entry name" value="Succinyl-CoA synthetase domains"/>
    <property type="match status" value="2"/>
</dbReference>
<dbReference type="InterPro" id="IPR032875">
    <property type="entry name" value="Succ_CoA_lig_flav_dom"/>
</dbReference>
<keyword evidence="10" id="KW-1185">Reference proteome</keyword>
<feature type="domain" description="N-acetyltransferase" evidence="8">
    <location>
        <begin position="748"/>
        <end position="908"/>
    </location>
</feature>
<dbReference type="KEGG" id="upl:DSM104440_01024"/>
<dbReference type="InterPro" id="IPR036291">
    <property type="entry name" value="NAD(P)-bd_dom_sf"/>
</dbReference>
<proteinExistence type="inferred from homology"/>
<evidence type="ECO:0000256" key="2">
    <source>
        <dbReference type="ARBA" id="ARBA00022741"/>
    </source>
</evidence>
<sequence>MRASRPLETEAPDFIRHPLAPLFAPASVALVGASPRAGSVGAAVLANLSGFRGTVHLVNPRHATIGGAPCYPSLHEVPMPVDLAIVAAPASAVPAIVADAKRAGTRALVVLSAGFGETGDAGRALEREVARAASEARIPLLGPNCLGLLRPSIGLNASFARGAPPEGGVALVSQSGAICSALVDWAGAAGVGLSSVVSLGAAASLDFGAILDYLRFDAKTRSVLLYVEGVKHGREFVSALRALACAKPVVALKVGRHAGASRAARSHTGALVGNDAVFDGVLRRCGVVRVHGYHQLFAAARALAAIPGPVGNRTAVLTNGGGPGALAADAIPEAGLALATLAPATIAALDRSLPAHWSHGNPVDILGDATGDRFAAALTAIAADPGVDAVIAAYAPTLVSEPGDVAAKLAPAAAACPVPVLTAWLGEHSVHDARDAMVRAGIPAFPTIETAVDALGVVARWGSLRRQLMEAPGPASTHFPERPAGAAIFKRAVDDGRTMLTEAESKELLAAWGIPVPAMRPAATREEAIGEAAAIGYPVALKILSRDISHKSDVDGVRLGLHDAAAVGEAFDAIVASARRLRPDARVDGVLVQQMVSRHDAREVLVGLATDPVFGPVVTFGAGGVAVALLDDSSVALPPLNERLARELVSRTRVAKLLGAYRNVPAANLEALTDVLLRVSDMACELPWIAEMDLNPLLVDARGVIALDARVVIDPTHPARDARWSHLAIHPYPSYLEHAGALRDATPVRLRPIRPEDAVLEARFIEGLSHQARYFRFLSAGGHASPEAIARFTQVDYERDLALVALHTDKDGNEAIIGVARYARESIPEHAEFAVVIADRWQGKGLGSMLMARLEEAARHAGIERMRGFVLAGNGTMLALMRARGYELRTFPGDTTLVEATSPAKPRANASTAPQSVYS</sequence>
<dbReference type="RefSeq" id="WP_171161011.1">
    <property type="nucleotide sequence ID" value="NZ_CP053073.1"/>
</dbReference>
<dbReference type="InterPro" id="IPR051538">
    <property type="entry name" value="Acyl-CoA_Synth/Transferase"/>
</dbReference>
<dbReference type="InterPro" id="IPR016181">
    <property type="entry name" value="Acyl_CoA_acyltransferase"/>
</dbReference>
<dbReference type="SUPFAM" id="SSF55729">
    <property type="entry name" value="Acyl-CoA N-acyltransferases (Nat)"/>
    <property type="match status" value="1"/>
</dbReference>
<accession>A0A6M4H3P7</accession>
<feature type="domain" description="ATP-grasp" evidence="7">
    <location>
        <begin position="506"/>
        <end position="542"/>
    </location>
</feature>
<dbReference type="InterPro" id="IPR011761">
    <property type="entry name" value="ATP-grasp"/>
</dbReference>
<keyword evidence="1" id="KW-0436">Ligase</keyword>
<feature type="region of interest" description="Disordered" evidence="6">
    <location>
        <begin position="898"/>
        <end position="919"/>
    </location>
</feature>
<dbReference type="GO" id="GO:0043758">
    <property type="term" value="F:acetate-CoA ligase (ADP-forming) activity"/>
    <property type="evidence" value="ECO:0007669"/>
    <property type="project" value="InterPro"/>
</dbReference>
<evidence type="ECO:0000256" key="1">
    <source>
        <dbReference type="ARBA" id="ARBA00022598"/>
    </source>
</evidence>
<dbReference type="SUPFAM" id="SSF51735">
    <property type="entry name" value="NAD(P)-binding Rossmann-fold domains"/>
    <property type="match status" value="1"/>
</dbReference>
<dbReference type="Proteomes" id="UP000503096">
    <property type="component" value="Chromosome"/>
</dbReference>
<evidence type="ECO:0000259" key="8">
    <source>
        <dbReference type="PROSITE" id="PS51186"/>
    </source>
</evidence>
<keyword evidence="9" id="KW-0808">Transferase</keyword>
<evidence type="ECO:0000313" key="10">
    <source>
        <dbReference type="Proteomes" id="UP000503096"/>
    </source>
</evidence>
<dbReference type="Pfam" id="PF13607">
    <property type="entry name" value="Succ_CoA_lig"/>
    <property type="match status" value="1"/>
</dbReference>
<dbReference type="InterPro" id="IPR016102">
    <property type="entry name" value="Succinyl-CoA_synth-like"/>
</dbReference>
<dbReference type="GO" id="GO:0005524">
    <property type="term" value="F:ATP binding"/>
    <property type="evidence" value="ECO:0007669"/>
    <property type="project" value="UniProtKB-UniRule"/>
</dbReference>
<dbReference type="FunCoup" id="A0A6M4H3P7">
    <property type="interactions" value="61"/>
</dbReference>
<reference evidence="9 10" key="1">
    <citation type="submission" date="2020-04" db="EMBL/GenBank/DDBJ databases">
        <title>Usitatibacter rugosus gen. nov., sp. nov. and Usitatibacter palustris sp. nov., novel members of Usitatibacteraceae fam. nov. within the order Nitrosomonadales isolated from soil.</title>
        <authorList>
            <person name="Huber K.J."/>
            <person name="Neumann-Schaal M."/>
            <person name="Geppert A."/>
            <person name="Luckner M."/>
            <person name="Wanner G."/>
            <person name="Overmann J."/>
        </authorList>
    </citation>
    <scope>NUCLEOTIDE SEQUENCE [LARGE SCALE GENOMIC DNA]</scope>
    <source>
        <strain evidence="9 10">Swamp67</strain>
    </source>
</reference>
<dbReference type="InterPro" id="IPR043938">
    <property type="entry name" value="Ligase_CoA_dom"/>
</dbReference>
<dbReference type="Gene3D" id="3.40.50.720">
    <property type="entry name" value="NAD(P)-binding Rossmann-like Domain"/>
    <property type="match status" value="1"/>
</dbReference>
<name>A0A6M4H3P7_9PROT</name>
<dbReference type="InterPro" id="IPR013815">
    <property type="entry name" value="ATP_grasp_subdomain_1"/>
</dbReference>
<keyword evidence="2 5" id="KW-0547">Nucleotide-binding</keyword>
<dbReference type="PANTHER" id="PTHR43334:SF1">
    <property type="entry name" value="3-HYDROXYPROPIONATE--COA LIGASE [ADP-FORMING]"/>
    <property type="match status" value="1"/>
</dbReference>
<dbReference type="Gene3D" id="3.30.470.20">
    <property type="entry name" value="ATP-grasp fold, B domain"/>
    <property type="match status" value="1"/>
</dbReference>
<dbReference type="SMART" id="SM00881">
    <property type="entry name" value="CoA_binding"/>
    <property type="match status" value="1"/>
</dbReference>